<dbReference type="Pfam" id="PF00486">
    <property type="entry name" value="Trans_reg_C"/>
    <property type="match status" value="1"/>
</dbReference>
<keyword evidence="3" id="KW-0472">Membrane</keyword>
<evidence type="ECO:0000256" key="3">
    <source>
        <dbReference type="SAM" id="Phobius"/>
    </source>
</evidence>
<evidence type="ECO:0000259" key="4">
    <source>
        <dbReference type="PROSITE" id="PS51755"/>
    </source>
</evidence>
<dbReference type="SMART" id="SM00862">
    <property type="entry name" value="Trans_reg_C"/>
    <property type="match status" value="1"/>
</dbReference>
<feature type="domain" description="OmpR/PhoB-type" evidence="4">
    <location>
        <begin position="1"/>
        <end position="105"/>
    </location>
</feature>
<comment type="caution">
    <text evidence="5">The sequence shown here is derived from an EMBL/GenBank/DDBJ whole genome shotgun (WGS) entry which is preliminary data.</text>
</comment>
<dbReference type="EMBL" id="ABMABF030000004">
    <property type="protein sequence ID" value="EMJ5133703.1"/>
    <property type="molecule type" value="Genomic_DNA"/>
</dbReference>
<feature type="transmembrane region" description="Helical" evidence="3">
    <location>
        <begin position="140"/>
        <end position="162"/>
    </location>
</feature>
<organism evidence="5">
    <name type="scientific">Providencia stuartii</name>
    <dbReference type="NCBI Taxonomy" id="588"/>
    <lineage>
        <taxon>Bacteria</taxon>
        <taxon>Pseudomonadati</taxon>
        <taxon>Pseudomonadota</taxon>
        <taxon>Gammaproteobacteria</taxon>
        <taxon>Enterobacterales</taxon>
        <taxon>Morganellaceae</taxon>
        <taxon>Providencia</taxon>
    </lineage>
</organism>
<evidence type="ECO:0000313" key="5">
    <source>
        <dbReference type="EMBL" id="EMJ5133703.1"/>
    </source>
</evidence>
<protein>
    <submittedName>
        <fullName evidence="5">Helix-turn-helix domain-containing protein</fullName>
    </submittedName>
</protein>
<keyword evidence="3" id="KW-1133">Transmembrane helix</keyword>
<dbReference type="AlphaFoldDB" id="A0AAI9DB46"/>
<dbReference type="GO" id="GO:0003677">
    <property type="term" value="F:DNA binding"/>
    <property type="evidence" value="ECO:0007669"/>
    <property type="project" value="UniProtKB-UniRule"/>
</dbReference>
<reference evidence="5" key="1">
    <citation type="submission" date="2024-02" db="EMBL/GenBank/DDBJ databases">
        <authorList>
            <consortium name="Clinical and Environmental Microbiology Branch: Whole genome sequencing antimicrobial resistance pathogens in the healthcare setting"/>
        </authorList>
    </citation>
    <scope>NUCLEOTIDE SEQUENCE</scope>
    <source>
        <strain evidence="5">2021GO-0154</strain>
    </source>
</reference>
<keyword evidence="3" id="KW-0812">Transmembrane</keyword>
<feature type="DNA-binding region" description="OmpR/PhoB-type" evidence="2">
    <location>
        <begin position="1"/>
        <end position="105"/>
    </location>
</feature>
<dbReference type="GO" id="GO:0006355">
    <property type="term" value="P:regulation of DNA-templated transcription"/>
    <property type="evidence" value="ECO:0007669"/>
    <property type="project" value="InterPro"/>
</dbReference>
<dbReference type="Gene3D" id="1.10.10.10">
    <property type="entry name" value="Winged helix-like DNA-binding domain superfamily/Winged helix DNA-binding domain"/>
    <property type="match status" value="1"/>
</dbReference>
<proteinExistence type="predicted"/>
<name>A0AAI9DB46_PROST</name>
<dbReference type="GO" id="GO:0000160">
    <property type="term" value="P:phosphorelay signal transduction system"/>
    <property type="evidence" value="ECO:0007669"/>
    <property type="project" value="InterPro"/>
</dbReference>
<dbReference type="CDD" id="cd00383">
    <property type="entry name" value="trans_reg_C"/>
    <property type="match status" value="1"/>
</dbReference>
<evidence type="ECO:0000256" key="2">
    <source>
        <dbReference type="PROSITE-ProRule" id="PRU01091"/>
    </source>
</evidence>
<gene>
    <name evidence="5" type="ORF">RG298_001395</name>
</gene>
<dbReference type="PROSITE" id="PS51755">
    <property type="entry name" value="OMPR_PHOB"/>
    <property type="match status" value="1"/>
</dbReference>
<keyword evidence="1 2" id="KW-0238">DNA-binding</keyword>
<sequence length="248" mass="28653">MIYTINSQLKYNSEDGSIYGLDNLSEPITTLTPVLNRILKVLIENKSQVMPRDRILELVWDKHGLVSSSNTLNQYISMLRKLFTQYLNVDNAILTIPKKGMMLSSELLIEKEESKTSDKILEESTKHTAKPSHTIDRKKISVYALCCILIFICISMGLYIVIQKNSFQSIGFYQLSKINTCPVYAFKEYSDKAQVISTIKRQVARFNITCKNGDYFYYYDNNESTDYIKHDFLAKCNDNTCVTTRFNF</sequence>
<dbReference type="InterPro" id="IPR016032">
    <property type="entry name" value="Sig_transdc_resp-reg_C-effctor"/>
</dbReference>
<evidence type="ECO:0000256" key="1">
    <source>
        <dbReference type="ARBA" id="ARBA00023125"/>
    </source>
</evidence>
<dbReference type="InterPro" id="IPR001867">
    <property type="entry name" value="OmpR/PhoB-type_DNA-bd"/>
</dbReference>
<dbReference type="SUPFAM" id="SSF46894">
    <property type="entry name" value="C-terminal effector domain of the bipartite response regulators"/>
    <property type="match status" value="1"/>
</dbReference>
<dbReference type="InterPro" id="IPR036388">
    <property type="entry name" value="WH-like_DNA-bd_sf"/>
</dbReference>
<accession>A0AAI9DB46</accession>